<gene>
    <name evidence="1" type="ORF">ACHAWO_009706</name>
</gene>
<dbReference type="EMBL" id="JALLPJ020000967">
    <property type="protein sequence ID" value="KAL3778850.1"/>
    <property type="molecule type" value="Genomic_DNA"/>
</dbReference>
<dbReference type="Proteomes" id="UP001530400">
    <property type="component" value="Unassembled WGS sequence"/>
</dbReference>
<sequence length="108" mass="12000">MTEQRKKTEVTTIPAMPPGDIPCAFAAMNEAPFDESSEDSSISLEWTTSTSHDNHITFVVSRDSTTSCQLVIVYRTKLLSPIDVPEDYVVGHHKDIRYSSNGLHGCRT</sequence>
<dbReference type="AlphaFoldDB" id="A0ABD3NS00"/>
<keyword evidence="2" id="KW-1185">Reference proteome</keyword>
<evidence type="ECO:0000313" key="2">
    <source>
        <dbReference type="Proteomes" id="UP001530400"/>
    </source>
</evidence>
<evidence type="ECO:0000313" key="1">
    <source>
        <dbReference type="EMBL" id="KAL3778850.1"/>
    </source>
</evidence>
<reference evidence="1 2" key="1">
    <citation type="submission" date="2024-10" db="EMBL/GenBank/DDBJ databases">
        <title>Updated reference genomes for cyclostephanoid diatoms.</title>
        <authorList>
            <person name="Roberts W.R."/>
            <person name="Alverson A.J."/>
        </authorList>
    </citation>
    <scope>NUCLEOTIDE SEQUENCE [LARGE SCALE GENOMIC DNA]</scope>
    <source>
        <strain evidence="1 2">AJA010-31</strain>
    </source>
</reference>
<proteinExistence type="predicted"/>
<accession>A0ABD3NS00</accession>
<comment type="caution">
    <text evidence="1">The sequence shown here is derived from an EMBL/GenBank/DDBJ whole genome shotgun (WGS) entry which is preliminary data.</text>
</comment>
<organism evidence="1 2">
    <name type="scientific">Cyclotella atomus</name>
    <dbReference type="NCBI Taxonomy" id="382360"/>
    <lineage>
        <taxon>Eukaryota</taxon>
        <taxon>Sar</taxon>
        <taxon>Stramenopiles</taxon>
        <taxon>Ochrophyta</taxon>
        <taxon>Bacillariophyta</taxon>
        <taxon>Coscinodiscophyceae</taxon>
        <taxon>Thalassiosirophycidae</taxon>
        <taxon>Stephanodiscales</taxon>
        <taxon>Stephanodiscaceae</taxon>
        <taxon>Cyclotella</taxon>
    </lineage>
</organism>
<protein>
    <submittedName>
        <fullName evidence="1">Uncharacterized protein</fullName>
    </submittedName>
</protein>
<name>A0ABD3NS00_9STRA</name>